<feature type="domain" description="ABC transporter" evidence="3">
    <location>
        <begin position="2"/>
        <end position="212"/>
    </location>
</feature>
<comment type="caution">
    <text evidence="4">The sequence shown here is derived from an EMBL/GenBank/DDBJ whole genome shotgun (WGS) entry which is preliminary data.</text>
</comment>
<organism evidence="4 5">
    <name type="scientific">Natronogracilivirga saccharolytica</name>
    <dbReference type="NCBI Taxonomy" id="2812953"/>
    <lineage>
        <taxon>Bacteria</taxon>
        <taxon>Pseudomonadati</taxon>
        <taxon>Balneolota</taxon>
        <taxon>Balneolia</taxon>
        <taxon>Balneolales</taxon>
        <taxon>Cyclonatronaceae</taxon>
        <taxon>Natronogracilivirga</taxon>
    </lineage>
</organism>
<protein>
    <submittedName>
        <fullName evidence="4">ATP-binding cassette domain-containing protein</fullName>
    </submittedName>
</protein>
<gene>
    <name evidence="4" type="ORF">NATSA_10555</name>
</gene>
<evidence type="ECO:0000256" key="2">
    <source>
        <dbReference type="ARBA" id="ARBA00022840"/>
    </source>
</evidence>
<name>A0A8J7UXA5_9BACT</name>
<dbReference type="EMBL" id="JAFIDN010000008">
    <property type="protein sequence ID" value="MBP3193104.1"/>
    <property type="molecule type" value="Genomic_DNA"/>
</dbReference>
<dbReference type="PANTHER" id="PTHR43119">
    <property type="entry name" value="ABC TRANSPORT PROTEIN ATP-BINDING COMPONENT-RELATED"/>
    <property type="match status" value="1"/>
</dbReference>
<dbReference type="AlphaFoldDB" id="A0A8J7UXA5"/>
<dbReference type="PROSITE" id="PS50893">
    <property type="entry name" value="ABC_TRANSPORTER_2"/>
    <property type="match status" value="1"/>
</dbReference>
<evidence type="ECO:0000313" key="4">
    <source>
        <dbReference type="EMBL" id="MBP3193104.1"/>
    </source>
</evidence>
<proteinExistence type="predicted"/>
<dbReference type="Pfam" id="PF00005">
    <property type="entry name" value="ABC_tran"/>
    <property type="match status" value="1"/>
</dbReference>
<dbReference type="RefSeq" id="WP_210512418.1">
    <property type="nucleotide sequence ID" value="NZ_JAFIDN010000008.1"/>
</dbReference>
<dbReference type="GO" id="GO:0016887">
    <property type="term" value="F:ATP hydrolysis activity"/>
    <property type="evidence" value="ECO:0007669"/>
    <property type="project" value="InterPro"/>
</dbReference>
<dbReference type="Gene3D" id="3.40.50.300">
    <property type="entry name" value="P-loop containing nucleotide triphosphate hydrolases"/>
    <property type="match status" value="1"/>
</dbReference>
<dbReference type="Proteomes" id="UP000673975">
    <property type="component" value="Unassembled WGS sequence"/>
</dbReference>
<dbReference type="SMART" id="SM00382">
    <property type="entry name" value="AAA"/>
    <property type="match status" value="1"/>
</dbReference>
<keyword evidence="5" id="KW-1185">Reference proteome</keyword>
<evidence type="ECO:0000313" key="5">
    <source>
        <dbReference type="Proteomes" id="UP000673975"/>
    </source>
</evidence>
<evidence type="ECO:0000256" key="1">
    <source>
        <dbReference type="ARBA" id="ARBA00022741"/>
    </source>
</evidence>
<dbReference type="GO" id="GO:0005524">
    <property type="term" value="F:ATP binding"/>
    <property type="evidence" value="ECO:0007669"/>
    <property type="project" value="UniProtKB-KW"/>
</dbReference>
<sequence length="213" mass="24186">MLAAKNIRRLIDGVPIWSGLSFKLKPGDRLALRGPSGSGKTLLMRSLVGLDEIDGGEILYDGRSLDDWHLPDYRRRVRYIPQDASFITGTVKDSISLFFRFKANRDLQLDEYLLDSLTAQLQLPANFLEKTADRLSGGEKQIVALIRSLMLQPEVLLLDEPTSNLDESMVSNAEQLIEHWIRQDSSRSLIWTSHDTRQLDCMTNQNLHISNYG</sequence>
<dbReference type="PANTHER" id="PTHR43119:SF1">
    <property type="entry name" value="ABC TRANSPORTER DOMAIN-CONTAINING PROTEIN"/>
    <property type="match status" value="1"/>
</dbReference>
<accession>A0A8J7UXA5</accession>
<keyword evidence="2 4" id="KW-0067">ATP-binding</keyword>
<keyword evidence="1" id="KW-0547">Nucleotide-binding</keyword>
<dbReference type="SUPFAM" id="SSF52540">
    <property type="entry name" value="P-loop containing nucleoside triphosphate hydrolases"/>
    <property type="match status" value="1"/>
</dbReference>
<dbReference type="InterPro" id="IPR003439">
    <property type="entry name" value="ABC_transporter-like_ATP-bd"/>
</dbReference>
<dbReference type="InterPro" id="IPR003593">
    <property type="entry name" value="AAA+_ATPase"/>
</dbReference>
<dbReference type="InterPro" id="IPR027417">
    <property type="entry name" value="P-loop_NTPase"/>
</dbReference>
<evidence type="ECO:0000259" key="3">
    <source>
        <dbReference type="PROSITE" id="PS50893"/>
    </source>
</evidence>
<reference evidence="4" key="1">
    <citation type="submission" date="2021-02" db="EMBL/GenBank/DDBJ databases">
        <title>Natronogracilivirga saccharolytica gen. nov. sp. nov. a new anaerobic, haloalkiliphilic carbohydrate-fermenting bacterium from soda lake and proposing of Cyclonatronumiaceae fam. nov. in the phylum Balneolaeota.</title>
        <authorList>
            <person name="Zhilina T.N."/>
            <person name="Sorokin D.Y."/>
            <person name="Zavarzina D.G."/>
            <person name="Toshchakov S.V."/>
            <person name="Kublanov I.V."/>
        </authorList>
    </citation>
    <scope>NUCLEOTIDE SEQUENCE</scope>
    <source>
        <strain evidence="4">Z-1702</strain>
    </source>
</reference>